<dbReference type="OMA" id="VANWIDY"/>
<dbReference type="Proteomes" id="UP000053097">
    <property type="component" value="Unassembled WGS sequence"/>
</dbReference>
<feature type="non-terminal residue" evidence="1">
    <location>
        <position position="373"/>
    </location>
</feature>
<name>A0A026X0L2_OOCBI</name>
<dbReference type="EMBL" id="KK107042">
    <property type="protein sequence ID" value="EZA61817.1"/>
    <property type="molecule type" value="Genomic_DNA"/>
</dbReference>
<dbReference type="OrthoDB" id="9995573at2759"/>
<dbReference type="AlphaFoldDB" id="A0A026X0L2"/>
<reference evidence="1 2" key="1">
    <citation type="journal article" date="2014" name="Curr. Biol.">
        <title>The genome of the clonal raider ant Cerapachys biroi.</title>
        <authorList>
            <person name="Oxley P.R."/>
            <person name="Ji L."/>
            <person name="Fetter-Pruneda I."/>
            <person name="McKenzie S.K."/>
            <person name="Li C."/>
            <person name="Hu H."/>
            <person name="Zhang G."/>
            <person name="Kronauer D.J."/>
        </authorList>
    </citation>
    <scope>NUCLEOTIDE SEQUENCE [LARGE SCALE GENOMIC DNA]</scope>
</reference>
<sequence>IRIPLRTLFSPNFGVRKKSFENNAIVFPLFIYYDDWEINNPLGSHCTSLGGVYYYVPCLPPECVSRLENIFLALLFNTEDRNEFGNKQTFAPLIEELNFLEQVGITIIVNGNLYKIYFVLSLLLGDNLDLHVILQMFDYDPSVQNKPPCIADDFATKSKFKMTASEIKSISQESVSAFKILVEEYHNQYMKCTKQHLKPKHHNLVHYARVMMQCGPLVYLSVIRLERFHKVLKKISKVVMSRKNIAFSIVTRYQFSSCHRFMANESILSNIQIGSGNVLNISENDHFNDFVFSLSNDISYDACFVANWIDYKGTRYQPRMVLLHGMDESSCPIFAEIQFIIIHNNSPLFICSALINIGLNCNIGGFEVEQRCS</sequence>
<keyword evidence="2" id="KW-1185">Reference proteome</keyword>
<proteinExistence type="predicted"/>
<evidence type="ECO:0000313" key="1">
    <source>
        <dbReference type="EMBL" id="EZA61817.1"/>
    </source>
</evidence>
<feature type="non-terminal residue" evidence="1">
    <location>
        <position position="1"/>
    </location>
</feature>
<organism evidence="1 2">
    <name type="scientific">Ooceraea biroi</name>
    <name type="common">Clonal raider ant</name>
    <name type="synonym">Cerapachys biroi</name>
    <dbReference type="NCBI Taxonomy" id="2015173"/>
    <lineage>
        <taxon>Eukaryota</taxon>
        <taxon>Metazoa</taxon>
        <taxon>Ecdysozoa</taxon>
        <taxon>Arthropoda</taxon>
        <taxon>Hexapoda</taxon>
        <taxon>Insecta</taxon>
        <taxon>Pterygota</taxon>
        <taxon>Neoptera</taxon>
        <taxon>Endopterygota</taxon>
        <taxon>Hymenoptera</taxon>
        <taxon>Apocrita</taxon>
        <taxon>Aculeata</taxon>
        <taxon>Formicoidea</taxon>
        <taxon>Formicidae</taxon>
        <taxon>Dorylinae</taxon>
        <taxon>Ooceraea</taxon>
    </lineage>
</organism>
<evidence type="ECO:0000313" key="2">
    <source>
        <dbReference type="Proteomes" id="UP000053097"/>
    </source>
</evidence>
<gene>
    <name evidence="1" type="ORF">X777_09791</name>
</gene>
<accession>A0A026X0L2</accession>
<protein>
    <submittedName>
        <fullName evidence="1">Uncharacterized protein</fullName>
    </submittedName>
</protein>